<keyword evidence="1" id="KW-0805">Transcription regulation</keyword>
<dbReference type="Proteomes" id="UP001165405">
    <property type="component" value="Unassembled WGS sequence"/>
</dbReference>
<dbReference type="InterPro" id="IPR001647">
    <property type="entry name" value="HTH_TetR"/>
</dbReference>
<dbReference type="PANTHER" id="PTHR30055">
    <property type="entry name" value="HTH-TYPE TRANSCRIPTIONAL REGULATOR RUTR"/>
    <property type="match status" value="1"/>
</dbReference>
<evidence type="ECO:0000313" key="6">
    <source>
        <dbReference type="EMBL" id="MCF4121668.1"/>
    </source>
</evidence>
<dbReference type="GO" id="GO:0003700">
    <property type="term" value="F:DNA-binding transcription factor activity"/>
    <property type="evidence" value="ECO:0007669"/>
    <property type="project" value="TreeGrafter"/>
</dbReference>
<dbReference type="SUPFAM" id="SSF46689">
    <property type="entry name" value="Homeodomain-like"/>
    <property type="match status" value="1"/>
</dbReference>
<dbReference type="InterPro" id="IPR009057">
    <property type="entry name" value="Homeodomain-like_sf"/>
</dbReference>
<evidence type="ECO:0000256" key="4">
    <source>
        <dbReference type="PROSITE-ProRule" id="PRU00335"/>
    </source>
</evidence>
<dbReference type="Pfam" id="PF00440">
    <property type="entry name" value="TetR_N"/>
    <property type="match status" value="1"/>
</dbReference>
<evidence type="ECO:0000259" key="5">
    <source>
        <dbReference type="PROSITE" id="PS50977"/>
    </source>
</evidence>
<name>A0AA41QDY0_9MICO</name>
<organism evidence="6 7">
    <name type="scientific">Antribacter soli</name>
    <dbReference type="NCBI Taxonomy" id="2910976"/>
    <lineage>
        <taxon>Bacteria</taxon>
        <taxon>Bacillati</taxon>
        <taxon>Actinomycetota</taxon>
        <taxon>Actinomycetes</taxon>
        <taxon>Micrococcales</taxon>
        <taxon>Promicromonosporaceae</taxon>
        <taxon>Antribacter</taxon>
    </lineage>
</organism>
<dbReference type="EMBL" id="JAKGSG010000034">
    <property type="protein sequence ID" value="MCF4121668.1"/>
    <property type="molecule type" value="Genomic_DNA"/>
</dbReference>
<keyword evidence="7" id="KW-1185">Reference proteome</keyword>
<proteinExistence type="predicted"/>
<evidence type="ECO:0000256" key="2">
    <source>
        <dbReference type="ARBA" id="ARBA00023125"/>
    </source>
</evidence>
<sequence>MPTDLSRRERLRDDMMREVRRVARRLVAEHGASGLTVVAVGKAVGVTPPALYRYFEHGRAELLGAVYRDSMDELIDTITAAVDRQPPGDVAARLHAPADALFRWCRAHPCEFDLLMGSAYEQAVSADGQLLEHVTQTIGPVFLPMFIELWEQGFDYPANEDLPPELLAQLRPYLRSMLAGAGMSDVPLPLGVAYWMVTGWRQVYGLLCMAVYDHIGFAFADHQVLFDDTFRGVLRMMGLEVSPDVVLER</sequence>
<dbReference type="InterPro" id="IPR050109">
    <property type="entry name" value="HTH-type_TetR-like_transc_reg"/>
</dbReference>
<evidence type="ECO:0000313" key="7">
    <source>
        <dbReference type="Proteomes" id="UP001165405"/>
    </source>
</evidence>
<feature type="domain" description="HTH tetR-type" evidence="5">
    <location>
        <begin position="13"/>
        <end position="73"/>
    </location>
</feature>
<reference evidence="6" key="1">
    <citation type="submission" date="2022-01" db="EMBL/GenBank/DDBJ databases">
        <title>Antribacter sp. nov., isolated from Guizhou of China.</title>
        <authorList>
            <person name="Chengliang C."/>
            <person name="Ya Z."/>
        </authorList>
    </citation>
    <scope>NUCLEOTIDE SEQUENCE</scope>
    <source>
        <strain evidence="6">KLBMP 9083</strain>
    </source>
</reference>
<comment type="caution">
    <text evidence="6">The sequence shown here is derived from an EMBL/GenBank/DDBJ whole genome shotgun (WGS) entry which is preliminary data.</text>
</comment>
<keyword evidence="3" id="KW-0804">Transcription</keyword>
<feature type="DNA-binding region" description="H-T-H motif" evidence="4">
    <location>
        <begin position="36"/>
        <end position="55"/>
    </location>
</feature>
<gene>
    <name evidence="6" type="ORF">L1785_11815</name>
</gene>
<dbReference type="InterPro" id="IPR036271">
    <property type="entry name" value="Tet_transcr_reg_TetR-rel_C_sf"/>
</dbReference>
<dbReference type="PANTHER" id="PTHR30055:SF234">
    <property type="entry name" value="HTH-TYPE TRANSCRIPTIONAL REGULATOR BETI"/>
    <property type="match status" value="1"/>
</dbReference>
<keyword evidence="2 4" id="KW-0238">DNA-binding</keyword>
<dbReference type="GO" id="GO:0000976">
    <property type="term" value="F:transcription cis-regulatory region binding"/>
    <property type="evidence" value="ECO:0007669"/>
    <property type="project" value="TreeGrafter"/>
</dbReference>
<evidence type="ECO:0000256" key="1">
    <source>
        <dbReference type="ARBA" id="ARBA00023015"/>
    </source>
</evidence>
<dbReference type="SUPFAM" id="SSF48498">
    <property type="entry name" value="Tetracyclin repressor-like, C-terminal domain"/>
    <property type="match status" value="1"/>
</dbReference>
<dbReference type="PROSITE" id="PS50977">
    <property type="entry name" value="HTH_TETR_2"/>
    <property type="match status" value="1"/>
</dbReference>
<dbReference type="Gene3D" id="1.10.357.10">
    <property type="entry name" value="Tetracycline Repressor, domain 2"/>
    <property type="match status" value="1"/>
</dbReference>
<protein>
    <submittedName>
        <fullName evidence="6">TetR/AcrR family transcriptional regulator</fullName>
    </submittedName>
</protein>
<dbReference type="RefSeq" id="WP_236089467.1">
    <property type="nucleotide sequence ID" value="NZ_JAKGSG010000034.1"/>
</dbReference>
<dbReference type="AlphaFoldDB" id="A0AA41QDY0"/>
<accession>A0AA41QDY0</accession>
<evidence type="ECO:0000256" key="3">
    <source>
        <dbReference type="ARBA" id="ARBA00023163"/>
    </source>
</evidence>